<dbReference type="SUPFAM" id="SSF52821">
    <property type="entry name" value="Rhodanese/Cell cycle control phosphatase"/>
    <property type="match status" value="2"/>
</dbReference>
<dbReference type="PANTHER" id="PTHR11364">
    <property type="entry name" value="THIOSULFATE SULFERTANSFERASE"/>
    <property type="match status" value="1"/>
</dbReference>
<name>A0A974XWV6_9GAMM</name>
<keyword evidence="1" id="KW-0808">Transferase</keyword>
<dbReference type="InterPro" id="IPR001763">
    <property type="entry name" value="Rhodanese-like_dom"/>
</dbReference>
<dbReference type="InterPro" id="IPR036873">
    <property type="entry name" value="Rhodanese-like_dom_sf"/>
</dbReference>
<dbReference type="CDD" id="cd01448">
    <property type="entry name" value="TST_Repeat_1"/>
    <property type="match status" value="1"/>
</dbReference>
<feature type="domain" description="Rhodanese" evidence="3">
    <location>
        <begin position="167"/>
        <end position="279"/>
    </location>
</feature>
<evidence type="ECO:0000259" key="3">
    <source>
        <dbReference type="PROSITE" id="PS50206"/>
    </source>
</evidence>
<dbReference type="AlphaFoldDB" id="A0A974XWV6"/>
<gene>
    <name evidence="4" type="ORF">I8J32_010920</name>
</gene>
<evidence type="ECO:0000256" key="1">
    <source>
        <dbReference type="ARBA" id="ARBA00022679"/>
    </source>
</evidence>
<dbReference type="InterPro" id="IPR045078">
    <property type="entry name" value="TST/MPST-like"/>
</dbReference>
<evidence type="ECO:0000256" key="2">
    <source>
        <dbReference type="ARBA" id="ARBA00022737"/>
    </source>
</evidence>
<keyword evidence="5" id="KW-1185">Reference proteome</keyword>
<accession>A0A974XWV6</accession>
<dbReference type="Gene3D" id="3.40.250.10">
    <property type="entry name" value="Rhodanese-like domain"/>
    <property type="match status" value="2"/>
</dbReference>
<dbReference type="Proteomes" id="UP000639274">
    <property type="component" value="Chromosome"/>
</dbReference>
<evidence type="ECO:0000313" key="4">
    <source>
        <dbReference type="EMBL" id="QSX77297.1"/>
    </source>
</evidence>
<sequence length="286" mass="31629">MVWNTLVQAETLSVALSRPDVVVLDCRFSILAPAAGEDAYQQSHVPGAFYAHLERDLSDMSRRGQGEGRHPFPNAQDFTARLSRWGITPQHHVVAYDDGDGAQAARLWFLMRLLGHEKVAVLDGGWARWKAQMLPTTHEIPRATPARYAGQFDARRLLDAQQVQAHLAANELLVDARGADRFRGENEMIDPVAGHVPGAVSRPFVQNLRDGRFKPVAELADEFRALLQGRSPDQLVAMCGSGVTACHHILAMERAGLKGARLYTGSWSGWIEDPRRPVARDVESVD</sequence>
<dbReference type="EMBL" id="CP071518">
    <property type="protein sequence ID" value="QSX77297.1"/>
    <property type="molecule type" value="Genomic_DNA"/>
</dbReference>
<dbReference type="GO" id="GO:0004792">
    <property type="term" value="F:thiosulfate-cyanide sulfurtransferase activity"/>
    <property type="evidence" value="ECO:0007669"/>
    <property type="project" value="TreeGrafter"/>
</dbReference>
<dbReference type="RefSeq" id="WP_200612010.1">
    <property type="nucleotide sequence ID" value="NZ_CP071518.1"/>
</dbReference>
<dbReference type="SMART" id="SM00450">
    <property type="entry name" value="RHOD"/>
    <property type="match status" value="2"/>
</dbReference>
<dbReference type="CDD" id="cd01449">
    <property type="entry name" value="TST_Repeat_2"/>
    <property type="match status" value="1"/>
</dbReference>
<dbReference type="Pfam" id="PF00581">
    <property type="entry name" value="Rhodanese"/>
    <property type="match status" value="2"/>
</dbReference>
<reference evidence="4 5" key="1">
    <citation type="submission" date="2021-03" db="EMBL/GenBank/DDBJ databases">
        <title>Lysobacter sp. nov. isolated from soil of gangwondo yeongwol, south Korea.</title>
        <authorList>
            <person name="Kim K.R."/>
            <person name="Kim K.H."/>
            <person name="Jeon C.O."/>
        </authorList>
    </citation>
    <scope>NUCLEOTIDE SEQUENCE [LARGE SCALE GENOMIC DNA]</scope>
    <source>
        <strain evidence="4 5">R19</strain>
    </source>
</reference>
<feature type="domain" description="Rhodanese" evidence="3">
    <location>
        <begin position="17"/>
        <end position="138"/>
    </location>
</feature>
<dbReference type="PROSITE" id="PS50206">
    <property type="entry name" value="RHODANESE_3"/>
    <property type="match status" value="2"/>
</dbReference>
<protein>
    <submittedName>
        <fullName evidence="4">Sulfurtransferase</fullName>
    </submittedName>
</protein>
<organism evidence="4 5">
    <name type="scientific">Agrilutibacter solisilvae</name>
    <dbReference type="NCBI Taxonomy" id="2763317"/>
    <lineage>
        <taxon>Bacteria</taxon>
        <taxon>Pseudomonadati</taxon>
        <taxon>Pseudomonadota</taxon>
        <taxon>Gammaproteobacteria</taxon>
        <taxon>Lysobacterales</taxon>
        <taxon>Lysobacteraceae</taxon>
        <taxon>Agrilutibacter</taxon>
    </lineage>
</organism>
<proteinExistence type="predicted"/>
<dbReference type="KEGG" id="lsf:I8J32_010920"/>
<dbReference type="PANTHER" id="PTHR11364:SF27">
    <property type="entry name" value="SULFURTRANSFERASE"/>
    <property type="match status" value="1"/>
</dbReference>
<keyword evidence="2" id="KW-0677">Repeat</keyword>
<evidence type="ECO:0000313" key="5">
    <source>
        <dbReference type="Proteomes" id="UP000639274"/>
    </source>
</evidence>